<sequence length="347" mass="38397">MISIEHLSKVYQSKNRQITGVDDVSLQVEKGEIYGVVGYSGAGKSTLLRCMNILERPTSGKVNIDGIDLLSLSSKDLRRARQSIGMIFQGFHLTMAKTVLENVAFALKASGVGRSERKERTLQLLELVGLSDKADQYPAQLSGGQKQRVSIARALANNPKVLLCDEATSALDPNTTQSILKLLKKINRELGLTIVLITHEMEVVKEICDRCAVMEEGRIVEQGNTYDIFAAPENPLTKQFIQTVIDFNIPEELMENNKGTIVHMKFTGNLAREAVVSDLLQNHQVRGNILHGKVDYIQGHALGTFVMELTGEESEVQQAIARLREKLGEVEVLRDVGTVHHDIARAE</sequence>
<dbReference type="OrthoDB" id="9802264at2"/>
<dbReference type="PANTHER" id="PTHR43166:SF30">
    <property type="entry name" value="METHIONINE IMPORT ATP-BINDING PROTEIN METN"/>
    <property type="match status" value="1"/>
</dbReference>
<dbReference type="InterPro" id="IPR003439">
    <property type="entry name" value="ABC_transporter-like_ATP-bd"/>
</dbReference>
<evidence type="ECO:0000256" key="1">
    <source>
        <dbReference type="ARBA" id="ARBA00005417"/>
    </source>
</evidence>
<dbReference type="InterPro" id="IPR018449">
    <property type="entry name" value="NIL_domain"/>
</dbReference>
<keyword evidence="3" id="KW-1003">Cell membrane</keyword>
<evidence type="ECO:0000256" key="7">
    <source>
        <dbReference type="ARBA" id="ARBA00022970"/>
    </source>
</evidence>
<dbReference type="InterPro" id="IPR003593">
    <property type="entry name" value="AAA+_ATPase"/>
</dbReference>
<dbReference type="SUPFAM" id="SSF52540">
    <property type="entry name" value="P-loop containing nucleoside triphosphate hydrolases"/>
    <property type="match status" value="1"/>
</dbReference>
<dbReference type="PANTHER" id="PTHR43166">
    <property type="entry name" value="AMINO ACID IMPORT ATP-BINDING PROTEIN"/>
    <property type="match status" value="1"/>
</dbReference>
<dbReference type="Gene3D" id="3.40.50.300">
    <property type="entry name" value="P-loop containing nucleotide triphosphate hydrolases"/>
    <property type="match status" value="1"/>
</dbReference>
<keyword evidence="2" id="KW-0813">Transport</keyword>
<dbReference type="Gene3D" id="3.30.70.260">
    <property type="match status" value="1"/>
</dbReference>
<gene>
    <name evidence="10" type="ORF">HLI_20830</name>
</gene>
<dbReference type="InterPro" id="IPR050086">
    <property type="entry name" value="MetN_ABC_transporter-like"/>
</dbReference>
<dbReference type="GO" id="GO:0005886">
    <property type="term" value="C:plasma membrane"/>
    <property type="evidence" value="ECO:0007669"/>
    <property type="project" value="UniProtKB-ARBA"/>
</dbReference>
<dbReference type="EMBL" id="CP026118">
    <property type="protein sequence ID" value="QAS54727.1"/>
    <property type="molecule type" value="Genomic_DNA"/>
</dbReference>
<proteinExistence type="inferred from homology"/>
<keyword evidence="8" id="KW-0472">Membrane</keyword>
<dbReference type="GO" id="GO:0005524">
    <property type="term" value="F:ATP binding"/>
    <property type="evidence" value="ECO:0007669"/>
    <property type="project" value="UniProtKB-KW"/>
</dbReference>
<dbReference type="SUPFAM" id="SSF55021">
    <property type="entry name" value="ACT-like"/>
    <property type="match status" value="1"/>
</dbReference>
<evidence type="ECO:0000313" key="10">
    <source>
        <dbReference type="EMBL" id="QAS54727.1"/>
    </source>
</evidence>
<feature type="domain" description="ABC transporter" evidence="9">
    <location>
        <begin position="2"/>
        <end position="241"/>
    </location>
</feature>
<dbReference type="InterPro" id="IPR027417">
    <property type="entry name" value="P-loop_NTPase"/>
</dbReference>
<comment type="similarity">
    <text evidence="1">Belongs to the ABC transporter superfamily.</text>
</comment>
<evidence type="ECO:0000256" key="3">
    <source>
        <dbReference type="ARBA" id="ARBA00022475"/>
    </source>
</evidence>
<dbReference type="InterPro" id="IPR017871">
    <property type="entry name" value="ABC_transporter-like_CS"/>
</dbReference>
<evidence type="ECO:0000313" key="11">
    <source>
        <dbReference type="Proteomes" id="UP000287756"/>
    </source>
</evidence>
<dbReference type="KEGG" id="hli:HLI_20830"/>
<dbReference type="GO" id="GO:0006865">
    <property type="term" value="P:amino acid transport"/>
    <property type="evidence" value="ECO:0007669"/>
    <property type="project" value="UniProtKB-KW"/>
</dbReference>
<protein>
    <submittedName>
        <fullName evidence="10">Methionine ABC transporter ATP-binding protein</fullName>
    </submittedName>
</protein>
<dbReference type="AlphaFoldDB" id="A0A410MJ20"/>
<keyword evidence="5 10" id="KW-0067">ATP-binding</keyword>
<dbReference type="SMART" id="SM00930">
    <property type="entry name" value="NIL"/>
    <property type="match status" value="1"/>
</dbReference>
<dbReference type="InterPro" id="IPR041701">
    <property type="entry name" value="MetN_ABC"/>
</dbReference>
<keyword evidence="7" id="KW-0029">Amino-acid transport</keyword>
<keyword evidence="6" id="KW-1278">Translocase</keyword>
<name>A0A410MJ20_9BACI</name>
<evidence type="ECO:0000256" key="8">
    <source>
        <dbReference type="ARBA" id="ARBA00023136"/>
    </source>
</evidence>
<dbReference type="FunFam" id="3.40.50.300:FF:000056">
    <property type="entry name" value="Cell division ATP-binding protein FtsE"/>
    <property type="match status" value="1"/>
</dbReference>
<evidence type="ECO:0000259" key="9">
    <source>
        <dbReference type="PROSITE" id="PS50893"/>
    </source>
</evidence>
<dbReference type="PROSITE" id="PS50893">
    <property type="entry name" value="ABC_TRANSPORTER_2"/>
    <property type="match status" value="1"/>
</dbReference>
<dbReference type="Proteomes" id="UP000287756">
    <property type="component" value="Chromosome"/>
</dbReference>
<accession>A0A410MJ20</accession>
<evidence type="ECO:0000256" key="2">
    <source>
        <dbReference type="ARBA" id="ARBA00022448"/>
    </source>
</evidence>
<keyword evidence="4" id="KW-0547">Nucleotide-binding</keyword>
<reference evidence="10 11" key="1">
    <citation type="submission" date="2018-01" db="EMBL/GenBank/DDBJ databases">
        <title>The whole genome sequencing and assembly of Halobacillus litoralis ERB031 strain.</title>
        <authorList>
            <person name="Lee S.-J."/>
            <person name="Park M.-K."/>
            <person name="Kim J.-Y."/>
            <person name="Lee Y.-J."/>
            <person name="Yi H."/>
            <person name="Bahn Y.-S."/>
            <person name="Kim J.F."/>
            <person name="Lee D.-W."/>
        </authorList>
    </citation>
    <scope>NUCLEOTIDE SEQUENCE [LARGE SCALE GENOMIC DNA]</scope>
    <source>
        <strain evidence="10 11">ERB 031</strain>
    </source>
</reference>
<dbReference type="PROSITE" id="PS00211">
    <property type="entry name" value="ABC_TRANSPORTER_1"/>
    <property type="match status" value="1"/>
</dbReference>
<evidence type="ECO:0000256" key="4">
    <source>
        <dbReference type="ARBA" id="ARBA00022741"/>
    </source>
</evidence>
<dbReference type="RefSeq" id="WP_128526957.1">
    <property type="nucleotide sequence ID" value="NZ_CP026118.1"/>
</dbReference>
<dbReference type="Pfam" id="PF09383">
    <property type="entry name" value="NIL"/>
    <property type="match status" value="1"/>
</dbReference>
<dbReference type="Pfam" id="PF00005">
    <property type="entry name" value="ABC_tran"/>
    <property type="match status" value="1"/>
</dbReference>
<dbReference type="InterPro" id="IPR045865">
    <property type="entry name" value="ACT-like_dom_sf"/>
</dbReference>
<evidence type="ECO:0000256" key="5">
    <source>
        <dbReference type="ARBA" id="ARBA00022840"/>
    </source>
</evidence>
<dbReference type="SMART" id="SM00382">
    <property type="entry name" value="AAA"/>
    <property type="match status" value="1"/>
</dbReference>
<dbReference type="GO" id="GO:0016887">
    <property type="term" value="F:ATP hydrolysis activity"/>
    <property type="evidence" value="ECO:0007669"/>
    <property type="project" value="InterPro"/>
</dbReference>
<dbReference type="CDD" id="cd03258">
    <property type="entry name" value="ABC_MetN_methionine_transporter"/>
    <property type="match status" value="1"/>
</dbReference>
<evidence type="ECO:0000256" key="6">
    <source>
        <dbReference type="ARBA" id="ARBA00022967"/>
    </source>
</evidence>
<organism evidence="10 11">
    <name type="scientific">Halobacillus litoralis</name>
    <dbReference type="NCBI Taxonomy" id="45668"/>
    <lineage>
        <taxon>Bacteria</taxon>
        <taxon>Bacillati</taxon>
        <taxon>Bacillota</taxon>
        <taxon>Bacilli</taxon>
        <taxon>Bacillales</taxon>
        <taxon>Bacillaceae</taxon>
        <taxon>Halobacillus</taxon>
    </lineage>
</organism>